<dbReference type="EMBL" id="ML993627">
    <property type="protein sequence ID" value="KAF2160331.1"/>
    <property type="molecule type" value="Genomic_DNA"/>
</dbReference>
<dbReference type="AlphaFoldDB" id="A0A6A6BZY3"/>
<accession>A0A6A6BZY3</accession>
<keyword evidence="2" id="KW-1185">Reference proteome</keyword>
<evidence type="ECO:0000313" key="1">
    <source>
        <dbReference type="EMBL" id="KAF2160331.1"/>
    </source>
</evidence>
<protein>
    <submittedName>
        <fullName evidence="1">Uncharacterized protein</fullName>
    </submittedName>
</protein>
<dbReference type="Proteomes" id="UP000799537">
    <property type="component" value="Unassembled WGS sequence"/>
</dbReference>
<organism evidence="1 2">
    <name type="scientific">Zasmidium cellare ATCC 36951</name>
    <dbReference type="NCBI Taxonomy" id="1080233"/>
    <lineage>
        <taxon>Eukaryota</taxon>
        <taxon>Fungi</taxon>
        <taxon>Dikarya</taxon>
        <taxon>Ascomycota</taxon>
        <taxon>Pezizomycotina</taxon>
        <taxon>Dothideomycetes</taxon>
        <taxon>Dothideomycetidae</taxon>
        <taxon>Mycosphaerellales</taxon>
        <taxon>Mycosphaerellaceae</taxon>
        <taxon>Zasmidium</taxon>
    </lineage>
</organism>
<evidence type="ECO:0000313" key="2">
    <source>
        <dbReference type="Proteomes" id="UP000799537"/>
    </source>
</evidence>
<gene>
    <name evidence="1" type="ORF">M409DRAFT_60032</name>
</gene>
<dbReference type="RefSeq" id="XP_033661220.1">
    <property type="nucleotide sequence ID" value="XM_033814354.1"/>
</dbReference>
<proteinExistence type="predicted"/>
<name>A0A6A6BZY3_ZASCE</name>
<dbReference type="GeneID" id="54567626"/>
<reference evidence="1" key="1">
    <citation type="journal article" date="2020" name="Stud. Mycol.">
        <title>101 Dothideomycetes genomes: a test case for predicting lifestyles and emergence of pathogens.</title>
        <authorList>
            <person name="Haridas S."/>
            <person name="Albert R."/>
            <person name="Binder M."/>
            <person name="Bloem J."/>
            <person name="Labutti K."/>
            <person name="Salamov A."/>
            <person name="Andreopoulos B."/>
            <person name="Baker S."/>
            <person name="Barry K."/>
            <person name="Bills G."/>
            <person name="Bluhm B."/>
            <person name="Cannon C."/>
            <person name="Castanera R."/>
            <person name="Culley D."/>
            <person name="Daum C."/>
            <person name="Ezra D."/>
            <person name="Gonzalez J."/>
            <person name="Henrissat B."/>
            <person name="Kuo A."/>
            <person name="Liang C."/>
            <person name="Lipzen A."/>
            <person name="Lutzoni F."/>
            <person name="Magnuson J."/>
            <person name="Mondo S."/>
            <person name="Nolan M."/>
            <person name="Ohm R."/>
            <person name="Pangilinan J."/>
            <person name="Park H.-J."/>
            <person name="Ramirez L."/>
            <person name="Alfaro M."/>
            <person name="Sun H."/>
            <person name="Tritt A."/>
            <person name="Yoshinaga Y."/>
            <person name="Zwiers L.-H."/>
            <person name="Turgeon B."/>
            <person name="Goodwin S."/>
            <person name="Spatafora J."/>
            <person name="Crous P."/>
            <person name="Grigoriev I."/>
        </authorList>
    </citation>
    <scope>NUCLEOTIDE SEQUENCE</scope>
    <source>
        <strain evidence="1">ATCC 36951</strain>
    </source>
</reference>
<sequence>MTPIVVDAFEETTHCTACRLAGGLKNCEVETSPVHTLHLSIVSKTLQVQLFHAPHLIPPRHSHFFSECPTTTSLLFSEKLPGLLNIVRNLFFEQGEATHHEPIVHQVIHGPVEERVFVIFVKIVITIHTASAVSSRPKRTVSRTMPSLASITARRTTILTFHLQSSSLSTRACISAGSFGFVVEKNLSSRRTVAGPKASMVISLAGFGARAPATISRPCLLSGWRFKMAGAGDTMVWLLLLPVAV</sequence>